<gene>
    <name evidence="1" type="ORF">ACFYXQ_09410</name>
</gene>
<keyword evidence="2" id="KW-1185">Reference proteome</keyword>
<dbReference type="EMBL" id="JBIAQY010000003">
    <property type="protein sequence ID" value="MFF3567981.1"/>
    <property type="molecule type" value="Genomic_DNA"/>
</dbReference>
<name>A0ABW6RYH3_9NOCA</name>
<comment type="caution">
    <text evidence="1">The sequence shown here is derived from an EMBL/GenBank/DDBJ whole genome shotgun (WGS) entry which is preliminary data.</text>
</comment>
<accession>A0ABW6RYH3</accession>
<organism evidence="1 2">
    <name type="scientific">Nocardia jiangxiensis</name>
    <dbReference type="NCBI Taxonomy" id="282685"/>
    <lineage>
        <taxon>Bacteria</taxon>
        <taxon>Bacillati</taxon>
        <taxon>Actinomycetota</taxon>
        <taxon>Actinomycetes</taxon>
        <taxon>Mycobacteriales</taxon>
        <taxon>Nocardiaceae</taxon>
        <taxon>Nocardia</taxon>
    </lineage>
</organism>
<dbReference type="RefSeq" id="WP_245567613.1">
    <property type="nucleotide sequence ID" value="NZ_JBIAQY010000003.1"/>
</dbReference>
<proteinExistence type="predicted"/>
<protein>
    <submittedName>
        <fullName evidence="1">Uncharacterized protein</fullName>
    </submittedName>
</protein>
<evidence type="ECO:0000313" key="1">
    <source>
        <dbReference type="EMBL" id="MFF3567981.1"/>
    </source>
</evidence>
<reference evidence="1 2" key="1">
    <citation type="submission" date="2024-10" db="EMBL/GenBank/DDBJ databases">
        <title>The Natural Products Discovery Center: Release of the First 8490 Sequenced Strains for Exploring Actinobacteria Biosynthetic Diversity.</title>
        <authorList>
            <person name="Kalkreuter E."/>
            <person name="Kautsar S.A."/>
            <person name="Yang D."/>
            <person name="Bader C.D."/>
            <person name="Teijaro C.N."/>
            <person name="Fluegel L."/>
            <person name="Davis C.M."/>
            <person name="Simpson J.R."/>
            <person name="Lauterbach L."/>
            <person name="Steele A.D."/>
            <person name="Gui C."/>
            <person name="Meng S."/>
            <person name="Li G."/>
            <person name="Viehrig K."/>
            <person name="Ye F."/>
            <person name="Su P."/>
            <person name="Kiefer A.F."/>
            <person name="Nichols A."/>
            <person name="Cepeda A.J."/>
            <person name="Yan W."/>
            <person name="Fan B."/>
            <person name="Jiang Y."/>
            <person name="Adhikari A."/>
            <person name="Zheng C.-J."/>
            <person name="Schuster L."/>
            <person name="Cowan T.M."/>
            <person name="Smanski M.J."/>
            <person name="Chevrette M.G."/>
            <person name="De Carvalho L.P.S."/>
            <person name="Shen B."/>
        </authorList>
    </citation>
    <scope>NUCLEOTIDE SEQUENCE [LARGE SCALE GENOMIC DNA]</scope>
    <source>
        <strain evidence="1 2">NPDC002593</strain>
    </source>
</reference>
<sequence>MRDIVAQLPDLVRVQPRMIRIRRQQPEVVAQLPGDRIDGHVRTPLPGALTDVDVQIRLGRIRGVHEIDEHPITGQQPMFVIETEIRCLLGILPQVVQPLWMDVRIRGHVNLDPRDRDRAALRIRIPSNVERGLGIRLGLRGDRHHPIRVGPMRPKPITPPARVLRAANIILRRTARG</sequence>
<dbReference type="Proteomes" id="UP001601992">
    <property type="component" value="Unassembled WGS sequence"/>
</dbReference>
<evidence type="ECO:0000313" key="2">
    <source>
        <dbReference type="Proteomes" id="UP001601992"/>
    </source>
</evidence>